<evidence type="ECO:0000256" key="1">
    <source>
        <dbReference type="SAM" id="MobiDB-lite"/>
    </source>
</evidence>
<accession>G5A4D9</accession>
<feature type="region of interest" description="Disordered" evidence="1">
    <location>
        <begin position="246"/>
        <end position="287"/>
    </location>
</feature>
<dbReference type="KEGG" id="psoj:PHYSODRAFT_305048"/>
<keyword evidence="3" id="KW-1185">Reference proteome</keyword>
<dbReference type="RefSeq" id="XP_009534401.1">
    <property type="nucleotide sequence ID" value="XM_009536106.1"/>
</dbReference>
<dbReference type="AlphaFoldDB" id="G5A4D9"/>
<evidence type="ECO:0000313" key="2">
    <source>
        <dbReference type="EMBL" id="EGZ09540.1"/>
    </source>
</evidence>
<sequence length="316" mass="31184">MRQASSVEARAHVPHGAVDGRRQPVGNTPHTRLKPPHDLCAAYLAYRAPRQQDAQARSLNQGRGHSGAMPCGLESVANGWVGVHNNAVLLEAFDTESRYPGTAPHCLTVRSNLKLTITLAHLVSARHAVEAPPCTWAPLQLQLELGRLTFSHSHFYPATAEQLTTPPTTPPSIIMKVFGFLAAALVIAVAAAQDATTTASAAASTAASAAATSTAASTATSAATDAAATTTGSAAAGSAAVGSTTVGTTSGSSDAAATTTSGSSATPASSGSSDATTSGSTDSSAASASASGSSGAASVAAGSVAAVTAAVVTYFL</sequence>
<gene>
    <name evidence="2" type="ORF">PHYSODRAFT_305048</name>
</gene>
<dbReference type="EMBL" id="JH159159">
    <property type="protein sequence ID" value="EGZ09540.1"/>
    <property type="molecule type" value="Genomic_DNA"/>
</dbReference>
<dbReference type="GeneID" id="20642502"/>
<feature type="region of interest" description="Disordered" evidence="1">
    <location>
        <begin position="1"/>
        <end position="35"/>
    </location>
</feature>
<evidence type="ECO:0000313" key="3">
    <source>
        <dbReference type="Proteomes" id="UP000002640"/>
    </source>
</evidence>
<name>G5A4D9_PHYSP</name>
<dbReference type="InParanoid" id="G5A4D9"/>
<reference evidence="2 3" key="1">
    <citation type="journal article" date="2006" name="Science">
        <title>Phytophthora genome sequences uncover evolutionary origins and mechanisms of pathogenesis.</title>
        <authorList>
            <person name="Tyler B.M."/>
            <person name="Tripathy S."/>
            <person name="Zhang X."/>
            <person name="Dehal P."/>
            <person name="Jiang R.H."/>
            <person name="Aerts A."/>
            <person name="Arredondo F.D."/>
            <person name="Baxter L."/>
            <person name="Bensasson D."/>
            <person name="Beynon J.L."/>
            <person name="Chapman J."/>
            <person name="Damasceno C.M."/>
            <person name="Dorrance A.E."/>
            <person name="Dou D."/>
            <person name="Dickerman A.W."/>
            <person name="Dubchak I.L."/>
            <person name="Garbelotto M."/>
            <person name="Gijzen M."/>
            <person name="Gordon S.G."/>
            <person name="Govers F."/>
            <person name="Grunwald N.J."/>
            <person name="Huang W."/>
            <person name="Ivors K.L."/>
            <person name="Jones R.W."/>
            <person name="Kamoun S."/>
            <person name="Krampis K."/>
            <person name="Lamour K.H."/>
            <person name="Lee M.K."/>
            <person name="McDonald W.H."/>
            <person name="Medina M."/>
            <person name="Meijer H.J."/>
            <person name="Nordberg E.K."/>
            <person name="Maclean D.J."/>
            <person name="Ospina-Giraldo M.D."/>
            <person name="Morris P.F."/>
            <person name="Phuntumart V."/>
            <person name="Putnam N.H."/>
            <person name="Rash S."/>
            <person name="Rose J.K."/>
            <person name="Sakihama Y."/>
            <person name="Salamov A.A."/>
            <person name="Savidor A."/>
            <person name="Scheuring C.F."/>
            <person name="Smith B.M."/>
            <person name="Sobral B.W."/>
            <person name="Terry A."/>
            <person name="Torto-Alalibo T.A."/>
            <person name="Win J."/>
            <person name="Xu Z."/>
            <person name="Zhang H."/>
            <person name="Grigoriev I.V."/>
            <person name="Rokhsar D.S."/>
            <person name="Boore J.L."/>
        </authorList>
    </citation>
    <scope>NUCLEOTIDE SEQUENCE [LARGE SCALE GENOMIC DNA]</scope>
    <source>
        <strain evidence="2 3">P6497</strain>
    </source>
</reference>
<dbReference type="Proteomes" id="UP000002640">
    <property type="component" value="Unassembled WGS sequence"/>
</dbReference>
<organism evidence="2 3">
    <name type="scientific">Phytophthora sojae (strain P6497)</name>
    <name type="common">Soybean stem and root rot agent</name>
    <name type="synonym">Phytophthora megasperma f. sp. glycines</name>
    <dbReference type="NCBI Taxonomy" id="1094619"/>
    <lineage>
        <taxon>Eukaryota</taxon>
        <taxon>Sar</taxon>
        <taxon>Stramenopiles</taxon>
        <taxon>Oomycota</taxon>
        <taxon>Peronosporomycetes</taxon>
        <taxon>Peronosporales</taxon>
        <taxon>Peronosporaceae</taxon>
        <taxon>Phytophthora</taxon>
    </lineage>
</organism>
<proteinExistence type="predicted"/>
<protein>
    <submittedName>
        <fullName evidence="2">Uncharacterized protein</fullName>
    </submittedName>
</protein>